<dbReference type="FunFam" id="3.30.70.270:FF:000020">
    <property type="entry name" value="Transposon Tf2-6 polyprotein-like Protein"/>
    <property type="match status" value="1"/>
</dbReference>
<dbReference type="PANTHER" id="PTHR37984">
    <property type="entry name" value="PROTEIN CBG26694"/>
    <property type="match status" value="1"/>
</dbReference>
<accession>A0AAF0TQY1</accession>
<dbReference type="PANTHER" id="PTHR37984:SF5">
    <property type="entry name" value="PROTEIN NYNRIN-LIKE"/>
    <property type="match status" value="1"/>
</dbReference>
<dbReference type="CDD" id="cd01647">
    <property type="entry name" value="RT_LTR"/>
    <property type="match status" value="1"/>
</dbReference>
<name>A0AAF0TQY1_SOLVR</name>
<dbReference type="Pfam" id="PF00078">
    <property type="entry name" value="RVT_1"/>
    <property type="match status" value="1"/>
</dbReference>
<dbReference type="Pfam" id="PF08284">
    <property type="entry name" value="RVP_2"/>
    <property type="match status" value="1"/>
</dbReference>
<proteinExistence type="predicted"/>
<sequence length="283" mass="31959">MKRDCPHPRVFVIAQQPSKAVVLVGNCNNGRGRPQGGRERHQRGRGVRGNGNGKNEVEAFDAVITGTILVCNRMANMLFDPNSTYSYVSVRFASEFDMICDVLDAPIRVSTPIGEDVEIEVHPLGLFLWYLSLVKCFQMICLCTCSFHSLMNGVFKPLIDSFVIVFIDDILVYSKSEEEHVNHLRTVLGVLGKQKLYAKFLKCEFWLKSVAFLGPSSVMEVRSFVGLASYCRRFVKNFASIATYLTNLTKKEISFKWTEKCEEIFQKLKTLLTTPPILALPVE</sequence>
<dbReference type="EMBL" id="CP133615">
    <property type="protein sequence ID" value="WMV23198.1"/>
    <property type="molecule type" value="Genomic_DNA"/>
</dbReference>
<organism evidence="3 4">
    <name type="scientific">Solanum verrucosum</name>
    <dbReference type="NCBI Taxonomy" id="315347"/>
    <lineage>
        <taxon>Eukaryota</taxon>
        <taxon>Viridiplantae</taxon>
        <taxon>Streptophyta</taxon>
        <taxon>Embryophyta</taxon>
        <taxon>Tracheophyta</taxon>
        <taxon>Spermatophyta</taxon>
        <taxon>Magnoliopsida</taxon>
        <taxon>eudicotyledons</taxon>
        <taxon>Gunneridae</taxon>
        <taxon>Pentapetalae</taxon>
        <taxon>asterids</taxon>
        <taxon>lamiids</taxon>
        <taxon>Solanales</taxon>
        <taxon>Solanaceae</taxon>
        <taxon>Solanoideae</taxon>
        <taxon>Solaneae</taxon>
        <taxon>Solanum</taxon>
    </lineage>
</organism>
<keyword evidence="4" id="KW-1185">Reference proteome</keyword>
<dbReference type="SUPFAM" id="SSF56672">
    <property type="entry name" value="DNA/RNA polymerases"/>
    <property type="match status" value="1"/>
</dbReference>
<dbReference type="InterPro" id="IPR043502">
    <property type="entry name" value="DNA/RNA_pol_sf"/>
</dbReference>
<evidence type="ECO:0000313" key="4">
    <source>
        <dbReference type="Proteomes" id="UP001234989"/>
    </source>
</evidence>
<dbReference type="AlphaFoldDB" id="A0AAF0TQY1"/>
<dbReference type="Gene3D" id="3.30.70.270">
    <property type="match status" value="2"/>
</dbReference>
<feature type="non-terminal residue" evidence="3">
    <location>
        <position position="283"/>
    </location>
</feature>
<feature type="region of interest" description="Disordered" evidence="1">
    <location>
        <begin position="29"/>
        <end position="51"/>
    </location>
</feature>
<dbReference type="InterPro" id="IPR000477">
    <property type="entry name" value="RT_dom"/>
</dbReference>
<evidence type="ECO:0000256" key="1">
    <source>
        <dbReference type="SAM" id="MobiDB-lite"/>
    </source>
</evidence>
<dbReference type="Proteomes" id="UP001234989">
    <property type="component" value="Chromosome 4"/>
</dbReference>
<evidence type="ECO:0000313" key="3">
    <source>
        <dbReference type="EMBL" id="WMV23198.1"/>
    </source>
</evidence>
<evidence type="ECO:0000259" key="2">
    <source>
        <dbReference type="Pfam" id="PF00078"/>
    </source>
</evidence>
<feature type="domain" description="Reverse transcriptase" evidence="2">
    <location>
        <begin position="146"/>
        <end position="214"/>
    </location>
</feature>
<protein>
    <recommendedName>
        <fullName evidence="2">Reverse transcriptase domain-containing protein</fullName>
    </recommendedName>
</protein>
<dbReference type="InterPro" id="IPR050951">
    <property type="entry name" value="Retrovirus_Pol_polyprotein"/>
</dbReference>
<gene>
    <name evidence="3" type="ORF">MTR67_016583</name>
</gene>
<reference evidence="3" key="1">
    <citation type="submission" date="2023-08" db="EMBL/GenBank/DDBJ databases">
        <title>A de novo genome assembly of Solanum verrucosum Schlechtendal, a Mexican diploid species geographically isolated from the other diploid A-genome species in potato relatives.</title>
        <authorList>
            <person name="Hosaka K."/>
        </authorList>
    </citation>
    <scope>NUCLEOTIDE SEQUENCE</scope>
    <source>
        <tissue evidence="3">Young leaves</tissue>
    </source>
</reference>
<dbReference type="InterPro" id="IPR043128">
    <property type="entry name" value="Rev_trsase/Diguanyl_cyclase"/>
</dbReference>